<dbReference type="GO" id="GO:0032511">
    <property type="term" value="P:late endosome to vacuole transport via multivesicular body sorting pathway"/>
    <property type="evidence" value="ECO:0007669"/>
    <property type="project" value="TreeGrafter"/>
</dbReference>
<dbReference type="PANTHER" id="PTHR22761:SF5">
    <property type="entry name" value="CHARGED MULTIVESICULAR BODY PROTEIN 6"/>
    <property type="match status" value="1"/>
</dbReference>
<keyword evidence="6 9" id="KW-0472">Membrane</keyword>
<evidence type="ECO:0000256" key="2">
    <source>
        <dbReference type="ARBA" id="ARBA00006190"/>
    </source>
</evidence>
<evidence type="ECO:0000256" key="3">
    <source>
        <dbReference type="ARBA" id="ARBA00022448"/>
    </source>
</evidence>
<dbReference type="Pfam" id="PF03357">
    <property type="entry name" value="Snf7"/>
    <property type="match status" value="1"/>
</dbReference>
<proteinExistence type="inferred from homology"/>
<sequence length="390" mass="40355">MGNLFGKKTEAAPTGPTARQTANRQRAQNQVSSKDKAVLELKASRDRLKKYQAHLEHESAQLTEKAKQLLEKKQRDRAKLCLQLRKFKQQQIEQADTHLMNVLQMVDSVEWETQQLQIFEGLKAGNSVLDAIHKEMTVEAVEDLMLDTQEAQARADEIGRLIGGSLTVDDDESILEELAAIEALEAEALDALLPVAPGAAVVVQGAAVVVQGAAVVVQGADVVVQGVLVGLWVGRTVVARVVVGVAGILVVVTGTLVVVVTGVDVVVTGEEVMVTGEEVVVTGVVVGYPGVAVVVTGVAVVVTGVEVIGVAVVVTGVEVIGVAVVTGVEVIGVAVVVTGVEVMVTGVEVMVTGVEVMVTGFVVESPGVAVVEGAVVVVTPGTVLAGVGVG</sequence>
<evidence type="ECO:0000256" key="4">
    <source>
        <dbReference type="ARBA" id="ARBA00022753"/>
    </source>
</evidence>
<keyword evidence="5" id="KW-0653">Protein transport</keyword>
<name>A0A397BBF3_APHAT</name>
<keyword evidence="4" id="KW-0967">Endosome</keyword>
<dbReference type="GO" id="GO:0005771">
    <property type="term" value="C:multivesicular body"/>
    <property type="evidence" value="ECO:0007669"/>
    <property type="project" value="TreeGrafter"/>
</dbReference>
<dbReference type="Gene3D" id="1.10.287.1060">
    <property type="entry name" value="ESAT-6-like"/>
    <property type="match status" value="1"/>
</dbReference>
<evidence type="ECO:0000256" key="9">
    <source>
        <dbReference type="SAM" id="Phobius"/>
    </source>
</evidence>
<dbReference type="AlphaFoldDB" id="A0A397BBF3"/>
<dbReference type="GO" id="GO:0006900">
    <property type="term" value="P:vesicle budding from membrane"/>
    <property type="evidence" value="ECO:0007669"/>
    <property type="project" value="TreeGrafter"/>
</dbReference>
<dbReference type="EMBL" id="QUSZ01004016">
    <property type="protein sequence ID" value="RHY16241.1"/>
    <property type="molecule type" value="Genomic_DNA"/>
</dbReference>
<dbReference type="GO" id="GO:0000815">
    <property type="term" value="C:ESCRT III complex"/>
    <property type="evidence" value="ECO:0007669"/>
    <property type="project" value="TreeGrafter"/>
</dbReference>
<dbReference type="InterPro" id="IPR005024">
    <property type="entry name" value="Snf7_fam"/>
</dbReference>
<reference evidence="10 11" key="1">
    <citation type="submission" date="2018-08" db="EMBL/GenBank/DDBJ databases">
        <title>Aphanomyces genome sequencing and annotation.</title>
        <authorList>
            <person name="Minardi D."/>
            <person name="Oidtmann B."/>
            <person name="Van Der Giezen M."/>
            <person name="Studholme D.J."/>
        </authorList>
    </citation>
    <scope>NUCLEOTIDE SEQUENCE [LARGE SCALE GENOMIC DNA]</scope>
    <source>
        <strain evidence="10 11">Kv</strain>
    </source>
</reference>
<keyword evidence="9" id="KW-0812">Transmembrane</keyword>
<protein>
    <recommendedName>
        <fullName evidence="12">Charged multivesicular body protein 6</fullName>
    </recommendedName>
</protein>
<comment type="subcellular location">
    <subcellularLocation>
        <location evidence="1">Endosome membrane</location>
    </subcellularLocation>
</comment>
<organism evidence="10 11">
    <name type="scientific">Aphanomyces astaci</name>
    <name type="common">Crayfish plague agent</name>
    <dbReference type="NCBI Taxonomy" id="112090"/>
    <lineage>
        <taxon>Eukaryota</taxon>
        <taxon>Sar</taxon>
        <taxon>Stramenopiles</taxon>
        <taxon>Oomycota</taxon>
        <taxon>Saprolegniomycetes</taxon>
        <taxon>Saprolegniales</taxon>
        <taxon>Verrucalvaceae</taxon>
        <taxon>Aphanomyces</taxon>
    </lineage>
</organism>
<evidence type="ECO:0000256" key="5">
    <source>
        <dbReference type="ARBA" id="ARBA00022927"/>
    </source>
</evidence>
<dbReference type="VEuPathDB" id="FungiDB:H257_12820"/>
<feature type="compositionally biased region" description="Low complexity" evidence="8">
    <location>
        <begin position="17"/>
        <end position="30"/>
    </location>
</feature>
<feature type="transmembrane region" description="Helical" evidence="9">
    <location>
        <begin position="279"/>
        <end position="302"/>
    </location>
</feature>
<evidence type="ECO:0008006" key="12">
    <source>
        <dbReference type="Google" id="ProtNLM"/>
    </source>
</evidence>
<keyword evidence="9" id="KW-1133">Transmembrane helix</keyword>
<gene>
    <name evidence="10" type="ORF">DYB36_010278</name>
</gene>
<feature type="region of interest" description="Disordered" evidence="8">
    <location>
        <begin position="1"/>
        <end position="36"/>
    </location>
</feature>
<feature type="transmembrane region" description="Helical" evidence="9">
    <location>
        <begin position="308"/>
        <end position="337"/>
    </location>
</feature>
<comment type="similarity">
    <text evidence="2">Belongs to the SNF7 family.</text>
</comment>
<keyword evidence="3" id="KW-0813">Transport</keyword>
<evidence type="ECO:0000256" key="1">
    <source>
        <dbReference type="ARBA" id="ARBA00004608"/>
    </source>
</evidence>
<evidence type="ECO:0000256" key="6">
    <source>
        <dbReference type="ARBA" id="ARBA00023136"/>
    </source>
</evidence>
<evidence type="ECO:0000256" key="8">
    <source>
        <dbReference type="SAM" id="MobiDB-lite"/>
    </source>
</evidence>
<dbReference type="PANTHER" id="PTHR22761">
    <property type="entry name" value="CHARGED MULTIVESICULAR BODY PROTEIN"/>
    <property type="match status" value="1"/>
</dbReference>
<evidence type="ECO:0000313" key="10">
    <source>
        <dbReference type="EMBL" id="RHY16241.1"/>
    </source>
</evidence>
<dbReference type="GO" id="GO:0015031">
    <property type="term" value="P:protein transport"/>
    <property type="evidence" value="ECO:0007669"/>
    <property type="project" value="UniProtKB-KW"/>
</dbReference>
<evidence type="ECO:0000256" key="7">
    <source>
        <dbReference type="SAM" id="Coils"/>
    </source>
</evidence>
<dbReference type="CDD" id="cd14686">
    <property type="entry name" value="bZIP"/>
    <property type="match status" value="1"/>
</dbReference>
<evidence type="ECO:0000313" key="11">
    <source>
        <dbReference type="Proteomes" id="UP000265427"/>
    </source>
</evidence>
<comment type="caution">
    <text evidence="10">The sequence shown here is derived from an EMBL/GenBank/DDBJ whole genome shotgun (WGS) entry which is preliminary data.</text>
</comment>
<feature type="transmembrane region" description="Helical" evidence="9">
    <location>
        <begin position="241"/>
        <end position="267"/>
    </location>
</feature>
<feature type="coiled-coil region" evidence="7">
    <location>
        <begin position="41"/>
        <end position="90"/>
    </location>
</feature>
<keyword evidence="7" id="KW-0175">Coiled coil</keyword>
<accession>A0A397BBF3</accession>
<dbReference type="Proteomes" id="UP000265427">
    <property type="component" value="Unassembled WGS sequence"/>
</dbReference>